<proteinExistence type="predicted"/>
<comment type="caution">
    <text evidence="2">The sequence shown here is derived from an EMBL/GenBank/DDBJ whole genome shotgun (WGS) entry which is preliminary data.</text>
</comment>
<sequence length="105" mass="11721">MVDTLIALLLAISTYCIRSLQELLCNELSHFWRKSTLRTSASYFKNKGKKQSQRSYKKNGQNKIIVKPVECISLLSTAGLGACALRGTTGGSPQRSHLTFFRIPE</sequence>
<protein>
    <recommendedName>
        <fullName evidence="4">Secreted protein</fullName>
    </recommendedName>
</protein>
<name>A0A4C1XWN1_EUMVA</name>
<feature type="chain" id="PRO_5020023585" description="Secreted protein" evidence="1">
    <location>
        <begin position="20"/>
        <end position="105"/>
    </location>
</feature>
<dbReference type="EMBL" id="BGZK01001009">
    <property type="protein sequence ID" value="GBP68361.1"/>
    <property type="molecule type" value="Genomic_DNA"/>
</dbReference>
<feature type="signal peptide" evidence="1">
    <location>
        <begin position="1"/>
        <end position="19"/>
    </location>
</feature>
<accession>A0A4C1XWN1</accession>
<keyword evidence="3" id="KW-1185">Reference proteome</keyword>
<evidence type="ECO:0000256" key="1">
    <source>
        <dbReference type="SAM" id="SignalP"/>
    </source>
</evidence>
<dbReference type="Proteomes" id="UP000299102">
    <property type="component" value="Unassembled WGS sequence"/>
</dbReference>
<reference evidence="2 3" key="1">
    <citation type="journal article" date="2019" name="Commun. Biol.">
        <title>The bagworm genome reveals a unique fibroin gene that provides high tensile strength.</title>
        <authorList>
            <person name="Kono N."/>
            <person name="Nakamura H."/>
            <person name="Ohtoshi R."/>
            <person name="Tomita M."/>
            <person name="Numata K."/>
            <person name="Arakawa K."/>
        </authorList>
    </citation>
    <scope>NUCLEOTIDE SEQUENCE [LARGE SCALE GENOMIC DNA]</scope>
</reference>
<organism evidence="2 3">
    <name type="scientific">Eumeta variegata</name>
    <name type="common">Bagworm moth</name>
    <name type="synonym">Eumeta japonica</name>
    <dbReference type="NCBI Taxonomy" id="151549"/>
    <lineage>
        <taxon>Eukaryota</taxon>
        <taxon>Metazoa</taxon>
        <taxon>Ecdysozoa</taxon>
        <taxon>Arthropoda</taxon>
        <taxon>Hexapoda</taxon>
        <taxon>Insecta</taxon>
        <taxon>Pterygota</taxon>
        <taxon>Neoptera</taxon>
        <taxon>Endopterygota</taxon>
        <taxon>Lepidoptera</taxon>
        <taxon>Glossata</taxon>
        <taxon>Ditrysia</taxon>
        <taxon>Tineoidea</taxon>
        <taxon>Psychidae</taxon>
        <taxon>Oiketicinae</taxon>
        <taxon>Eumeta</taxon>
    </lineage>
</organism>
<evidence type="ECO:0000313" key="2">
    <source>
        <dbReference type="EMBL" id="GBP68361.1"/>
    </source>
</evidence>
<evidence type="ECO:0000313" key="3">
    <source>
        <dbReference type="Proteomes" id="UP000299102"/>
    </source>
</evidence>
<keyword evidence="1" id="KW-0732">Signal</keyword>
<evidence type="ECO:0008006" key="4">
    <source>
        <dbReference type="Google" id="ProtNLM"/>
    </source>
</evidence>
<dbReference type="AlphaFoldDB" id="A0A4C1XWN1"/>
<gene>
    <name evidence="2" type="ORF">EVAR_99037_1</name>
</gene>